<feature type="domain" description="AB hydrolase-1" evidence="2">
    <location>
        <begin position="209"/>
        <end position="311"/>
    </location>
</feature>
<dbReference type="Pfam" id="PF00561">
    <property type="entry name" value="Abhydrolase_1"/>
    <property type="match status" value="1"/>
</dbReference>
<feature type="chain" id="PRO_5038475849" evidence="1">
    <location>
        <begin position="24"/>
        <end position="716"/>
    </location>
</feature>
<dbReference type="PANTHER" id="PTHR43722">
    <property type="entry name" value="PROLINE IMINOPEPTIDASE"/>
    <property type="match status" value="1"/>
</dbReference>
<organism evidence="4 5">
    <name type="scientific">Crossiella cryophila</name>
    <dbReference type="NCBI Taxonomy" id="43355"/>
    <lineage>
        <taxon>Bacteria</taxon>
        <taxon>Bacillati</taxon>
        <taxon>Actinomycetota</taxon>
        <taxon>Actinomycetes</taxon>
        <taxon>Pseudonocardiales</taxon>
        <taxon>Pseudonocardiaceae</taxon>
        <taxon>Crossiella</taxon>
    </lineage>
</organism>
<keyword evidence="5" id="KW-1185">Reference proteome</keyword>
<sequence>MHPNTIRTILPATLLAFTLPAFASATPQPASAVTTSATTAATALTASVSTTTAAASASTSTSTVAASATTVAAIATAASPQPAIVTIPTVPSPAAVSAIPAAAAPRPTPITVANPTAPVPTTAALALSSPTAPPTHSCATATQQCEGTLEVPLNWSDPTGEHIPIPFTHYPRTDQSRPAAGTVLALGGGPASSLGGAVQGHRRALGAESANFDVLAVERRGFGQAAPFACPDLDLTTPQTFTDCTTRIGPRIQFFTTDQRVTDIEAVRAALGIPALTLYGTSYGTRDATAYAVRFPQRTKAIISDSSTQVGPDGYATGETFNDRLKVTATQLTAICTPSPACRALPGTPANRWSALMTRLRATPDPKVPLFALTDLIAKPGEPSVGREINAAIHAYLTNDPAPLHRLAATGPTLPPRGSPYTAPFFAYWCADGAHPFSREATPEVRREELARYRQANPERPVTAAEVMGAFGWTEDWCANWPTPRPTPLIPPGATLPNVPLLAIGGQLDLGGDQAARTLAAAVPQGRALIVPFGQHVSSIANYSYTPCVTQAVRTFLTTPAKPTPTCTAETYQAQAHFPQTTKTLPTPQAPTLTRPQRTALAVALTTANDALSRRNPNTALQAGRKQLPGVRGGTIHYENPQIRLDNVQHVTDAAVTGTITIPAQTEEATATLTITQGATTTQLTLRWNPFHPRPTLKIRGEINGTRFTATFPNAV</sequence>
<evidence type="ECO:0000259" key="2">
    <source>
        <dbReference type="Pfam" id="PF00561"/>
    </source>
</evidence>
<name>A0A7W7FTX1_9PSEU</name>
<dbReference type="Gene3D" id="3.40.50.1820">
    <property type="entry name" value="alpha/beta hydrolase"/>
    <property type="match status" value="1"/>
</dbReference>
<dbReference type="Proteomes" id="UP000533598">
    <property type="component" value="Unassembled WGS sequence"/>
</dbReference>
<feature type="signal peptide" evidence="1">
    <location>
        <begin position="1"/>
        <end position="23"/>
    </location>
</feature>
<gene>
    <name evidence="4" type="ORF">HNR67_002971</name>
</gene>
<comment type="caution">
    <text evidence="4">The sequence shown here is derived from an EMBL/GenBank/DDBJ whole genome shotgun (WGS) entry which is preliminary data.</text>
</comment>
<evidence type="ECO:0000256" key="1">
    <source>
        <dbReference type="SAM" id="SignalP"/>
    </source>
</evidence>
<evidence type="ECO:0000259" key="3">
    <source>
        <dbReference type="Pfam" id="PF08386"/>
    </source>
</evidence>
<dbReference type="AlphaFoldDB" id="A0A7W7FTX1"/>
<keyword evidence="1" id="KW-0732">Signal</keyword>
<evidence type="ECO:0000313" key="4">
    <source>
        <dbReference type="EMBL" id="MBB4676853.1"/>
    </source>
</evidence>
<dbReference type="Pfam" id="PF08386">
    <property type="entry name" value="Abhydrolase_4"/>
    <property type="match status" value="1"/>
</dbReference>
<protein>
    <submittedName>
        <fullName evidence="4">Pimeloyl-ACP methyl ester carboxylesterase</fullName>
    </submittedName>
</protein>
<dbReference type="GO" id="GO:0005737">
    <property type="term" value="C:cytoplasm"/>
    <property type="evidence" value="ECO:0007669"/>
    <property type="project" value="InterPro"/>
</dbReference>
<feature type="domain" description="Peptidase S33 tripeptidyl aminopeptidase-like C-terminal" evidence="3">
    <location>
        <begin position="473"/>
        <end position="565"/>
    </location>
</feature>
<dbReference type="InterPro" id="IPR005944">
    <property type="entry name" value="Pro_iminopeptidase"/>
</dbReference>
<reference evidence="4 5" key="1">
    <citation type="submission" date="2020-08" db="EMBL/GenBank/DDBJ databases">
        <title>Sequencing the genomes of 1000 actinobacteria strains.</title>
        <authorList>
            <person name="Klenk H.-P."/>
        </authorList>
    </citation>
    <scope>NUCLEOTIDE SEQUENCE [LARGE SCALE GENOMIC DNA]</scope>
    <source>
        <strain evidence="4 5">DSM 44230</strain>
    </source>
</reference>
<dbReference type="InterPro" id="IPR000073">
    <property type="entry name" value="AB_hydrolase_1"/>
</dbReference>
<dbReference type="GO" id="GO:0004177">
    <property type="term" value="F:aminopeptidase activity"/>
    <property type="evidence" value="ECO:0007669"/>
    <property type="project" value="UniProtKB-EC"/>
</dbReference>
<dbReference type="InterPro" id="IPR013595">
    <property type="entry name" value="Pept_S33_TAP-like_C"/>
</dbReference>
<evidence type="ECO:0000313" key="5">
    <source>
        <dbReference type="Proteomes" id="UP000533598"/>
    </source>
</evidence>
<accession>A0A7W7FTX1</accession>
<proteinExistence type="predicted"/>
<dbReference type="EMBL" id="JACHMH010000001">
    <property type="protein sequence ID" value="MBB4676853.1"/>
    <property type="molecule type" value="Genomic_DNA"/>
</dbReference>
<dbReference type="InterPro" id="IPR029058">
    <property type="entry name" value="AB_hydrolase_fold"/>
</dbReference>
<dbReference type="SUPFAM" id="SSF53474">
    <property type="entry name" value="alpha/beta-Hydrolases"/>
    <property type="match status" value="1"/>
</dbReference>
<dbReference type="PANTHER" id="PTHR43722:SF1">
    <property type="entry name" value="PROLINE IMINOPEPTIDASE"/>
    <property type="match status" value="1"/>
</dbReference>
<dbReference type="GO" id="GO:0006508">
    <property type="term" value="P:proteolysis"/>
    <property type="evidence" value="ECO:0007669"/>
    <property type="project" value="InterPro"/>
</dbReference>
<dbReference type="RefSeq" id="WP_185002638.1">
    <property type="nucleotide sequence ID" value="NZ_BAAAUI010000012.1"/>
</dbReference>